<feature type="compositionally biased region" description="Basic and acidic residues" evidence="1">
    <location>
        <begin position="755"/>
        <end position="773"/>
    </location>
</feature>
<dbReference type="VEuPathDB" id="ToxoDB:TGMAS_315127"/>
<feature type="compositionally biased region" description="Basic and acidic residues" evidence="1">
    <location>
        <begin position="267"/>
        <end position="287"/>
    </location>
</feature>
<sequence length="930" mass="102180">MKAPLHSLDPVVTGSRLHSSRLPSASPSLVFPHCYLPSATVSRCASPLRLCASPLRHNSSKYVCTFSSDISTFASPSHPTCVSFSPPGESSPLLSTAEPLHLPIPSSPLSPSSSLPSSSFPSSAVPPSLASSFPSSCSPSRVFVRPSSSGRMPSRQASTVASTAALAGHPSSNAVRPAAADRMHLLRPLSHFNSITGGGNADENRAETKGQAKMQSLSRQPLRGRACDETEGEQSGVQTPRGGASEGIVPPHVHATSEEKETEEDERVSRQAERNKPPRGDDQRTARTETAPVVRKDSEADPRRGKREKTQEKKEKKSATLPRVGSEGKGEGGKQTSQETQAKGKVREPESRGRDFHFNPSVCGEDERPEMSIPLSEDGVLSGVSRHSNGVSPESPRASLSSFLRDGTREKRTNRQSLFSSSLSFLSMLGGSSARAPPTVALANDDASPETAKSNAEREKRVKLSNGNERTAVRPSRLGPQRWGADLRQRLAKSAERQGTNEAEAAAPEASLFMSPQSRRSPPPVHYPAERRGETAATRQSGEDRKAAEQTLRQRRRHARAGPCFRGTGASEGRKTGLETDTLSSPFPSPSSSTSTSRFSRQDALFAPCCVDLRALKEATGSLRDLEEETALLANPLPRQLPSGTRGKSEVQGAHSCRAGTSSQPTRSLRGVERDVLQVNKSEINRAIKRKKKGENEREKENERDKENEREKENEMEREEKREKKTGEKKRQATTAFKIEDIRDVEKANTTSESGDIKIEATGETTREAKSDGLRGVTLEQMRGKEERPLFLEPPEGRQILREAKDQTEESKSRPVEEDQRKEEGDGNFSKRDKHGCSELPSLLELSPKSRRTVKSEMRKWLREKKKERGREENARPENAGETCKKPRQLTEEGQHKQEILRILDEETRDMTSKELAVFYRQKIGEMCEA</sequence>
<feature type="compositionally biased region" description="Basic and acidic residues" evidence="1">
    <location>
        <begin position="345"/>
        <end position="357"/>
    </location>
</feature>
<gene>
    <name evidence="2" type="ORF">TGMAS_315127</name>
</gene>
<feature type="compositionally biased region" description="Low complexity" evidence="1">
    <location>
        <begin position="417"/>
        <end position="433"/>
    </location>
</feature>
<feature type="compositionally biased region" description="Basic and acidic residues" evidence="1">
    <location>
        <begin position="738"/>
        <end position="747"/>
    </location>
</feature>
<evidence type="ECO:0000313" key="2">
    <source>
        <dbReference type="EMBL" id="KFH18353.1"/>
    </source>
</evidence>
<feature type="compositionally biased region" description="Basic and acidic residues" evidence="1">
    <location>
        <begin position="294"/>
        <end position="318"/>
    </location>
</feature>
<feature type="compositionally biased region" description="Basic and acidic residues" evidence="1">
    <location>
        <begin position="883"/>
        <end position="897"/>
    </location>
</feature>
<name>A0A086R0H1_TOXGO</name>
<feature type="region of interest" description="Disordered" evidence="1">
    <location>
        <begin position="191"/>
        <end position="600"/>
    </location>
</feature>
<organism evidence="2 3">
    <name type="scientific">Toxoplasma gondii MAS</name>
    <dbReference type="NCBI Taxonomy" id="943118"/>
    <lineage>
        <taxon>Eukaryota</taxon>
        <taxon>Sar</taxon>
        <taxon>Alveolata</taxon>
        <taxon>Apicomplexa</taxon>
        <taxon>Conoidasida</taxon>
        <taxon>Coccidia</taxon>
        <taxon>Eucoccidiorida</taxon>
        <taxon>Eimeriorina</taxon>
        <taxon>Sarcocystidae</taxon>
        <taxon>Toxoplasma</taxon>
    </lineage>
</organism>
<proteinExistence type="predicted"/>
<dbReference type="Proteomes" id="UP000028821">
    <property type="component" value="Unassembled WGS sequence"/>
</dbReference>
<accession>A0A086R0H1</accession>
<evidence type="ECO:0000313" key="3">
    <source>
        <dbReference type="Proteomes" id="UP000028821"/>
    </source>
</evidence>
<protein>
    <submittedName>
        <fullName evidence="2">Uncharacterized protein</fullName>
    </submittedName>
</protein>
<feature type="compositionally biased region" description="Basic and acidic residues" evidence="1">
    <location>
        <begin position="485"/>
        <end position="496"/>
    </location>
</feature>
<comment type="caution">
    <text evidence="2">The sequence shown here is derived from an EMBL/GenBank/DDBJ whole genome shotgun (WGS) entry which is preliminary data.</text>
</comment>
<feature type="region of interest" description="Disordered" evidence="1">
    <location>
        <begin position="631"/>
        <end position="897"/>
    </location>
</feature>
<feature type="compositionally biased region" description="Low complexity" evidence="1">
    <location>
        <begin position="838"/>
        <end position="847"/>
    </location>
</feature>
<feature type="compositionally biased region" description="Basic and acidic residues" evidence="1">
    <location>
        <begin position="782"/>
        <end position="837"/>
    </location>
</feature>
<dbReference type="EMBL" id="AEXC02000017">
    <property type="protein sequence ID" value="KFH18353.1"/>
    <property type="molecule type" value="Genomic_DNA"/>
</dbReference>
<reference evidence="2 3" key="1">
    <citation type="submission" date="2014-04" db="EMBL/GenBank/DDBJ databases">
        <authorList>
            <person name="Sibley D."/>
            <person name="Venepally P."/>
            <person name="Karamycheva S."/>
            <person name="Hadjithomas M."/>
            <person name="Khan A."/>
            <person name="Brunk B."/>
            <person name="Roos D."/>
            <person name="Caler E."/>
            <person name="Lorenzi H."/>
        </authorList>
    </citation>
    <scope>NUCLEOTIDE SEQUENCE [LARGE SCALE GENOMIC DNA]</scope>
    <source>
        <strain evidence="2 3">MAS</strain>
    </source>
</reference>
<dbReference type="OrthoDB" id="10441009at2759"/>
<feature type="region of interest" description="Disordered" evidence="1">
    <location>
        <begin position="131"/>
        <end position="174"/>
    </location>
</feature>
<feature type="compositionally biased region" description="Basic and acidic residues" evidence="1">
    <location>
        <begin position="694"/>
        <end position="731"/>
    </location>
</feature>
<dbReference type="AlphaFoldDB" id="A0A086R0H1"/>
<evidence type="ECO:0000256" key="1">
    <source>
        <dbReference type="SAM" id="MobiDB-lite"/>
    </source>
</evidence>
<feature type="compositionally biased region" description="Low complexity" evidence="1">
    <location>
        <begin position="584"/>
        <end position="599"/>
    </location>
</feature>
<feature type="compositionally biased region" description="Basic and acidic residues" evidence="1">
    <location>
        <begin position="854"/>
        <end position="876"/>
    </location>
</feature>
<feature type="compositionally biased region" description="Low complexity" evidence="1">
    <location>
        <begin position="131"/>
        <end position="149"/>
    </location>
</feature>
<feature type="compositionally biased region" description="Polar residues" evidence="1">
    <location>
        <begin position="385"/>
        <end position="402"/>
    </location>
</feature>